<organism evidence="1 2">
    <name type="scientific">Limosilactobacillus mucosae</name>
    <name type="common">Lactobacillus mucosae</name>
    <dbReference type="NCBI Taxonomy" id="97478"/>
    <lineage>
        <taxon>Bacteria</taxon>
        <taxon>Bacillati</taxon>
        <taxon>Bacillota</taxon>
        <taxon>Bacilli</taxon>
        <taxon>Lactobacillales</taxon>
        <taxon>Lactobacillaceae</taxon>
        <taxon>Limosilactobacillus</taxon>
    </lineage>
</organism>
<reference evidence="1 2" key="1">
    <citation type="submission" date="2014-09" db="EMBL/GenBank/DDBJ databases">
        <title>Lactobacillus mucosae CRL573 Genome Sequencing.</title>
        <authorList>
            <person name="Bleckwedel J."/>
            <person name="Teran L.C."/>
            <person name="Bonacina J."/>
            <person name="Saavedra L."/>
            <person name="Mozzi F.B."/>
            <person name="Raya R.R."/>
        </authorList>
    </citation>
    <scope>NUCLEOTIDE SEQUENCE [LARGE SCALE GENOMIC DNA]</scope>
    <source>
        <strain evidence="1 2">CRL573</strain>
    </source>
</reference>
<evidence type="ECO:0000313" key="1">
    <source>
        <dbReference type="EMBL" id="KGL67116.1"/>
    </source>
</evidence>
<proteinExistence type="predicted"/>
<dbReference type="InterPro" id="IPR021146">
    <property type="entry name" value="Phage_gp6-like_head-tail"/>
</dbReference>
<name>A0A099YCG6_LIMMU</name>
<sequence length="119" mass="13526">MASLDDLKTMLGLATDDTSQDSVLALIIKNTDLQLHFKLALGAGEQVPNELAYIPIEVAVRRYNRLKNEGMASYAQEGESITFNSNDFDDFQADIDDWRKRHSQDVLITVDPFYWKRGD</sequence>
<dbReference type="Pfam" id="PF05135">
    <property type="entry name" value="Phage_connect_1"/>
    <property type="match status" value="1"/>
</dbReference>
<evidence type="ECO:0000313" key="2">
    <source>
        <dbReference type="Proteomes" id="UP000030001"/>
    </source>
</evidence>
<protein>
    <submittedName>
        <fullName evidence="1">Phage protein</fullName>
    </submittedName>
</protein>
<accession>A0A099YCG6</accession>
<dbReference type="Proteomes" id="UP000030001">
    <property type="component" value="Unassembled WGS sequence"/>
</dbReference>
<dbReference type="AlphaFoldDB" id="A0A099YCG6"/>
<dbReference type="EMBL" id="JROC01000028">
    <property type="protein sequence ID" value="KGL67116.1"/>
    <property type="molecule type" value="Genomic_DNA"/>
</dbReference>
<gene>
    <name evidence="1" type="ORF">LX03_04015</name>
</gene>
<comment type="caution">
    <text evidence="1">The sequence shown here is derived from an EMBL/GenBank/DDBJ whole genome shotgun (WGS) entry which is preliminary data.</text>
</comment>